<feature type="transmembrane region" description="Helical" evidence="9">
    <location>
        <begin position="246"/>
        <end position="266"/>
    </location>
</feature>
<evidence type="ECO:0000256" key="4">
    <source>
        <dbReference type="ARBA" id="ARBA00022643"/>
    </source>
</evidence>
<dbReference type="InterPro" id="IPR004338">
    <property type="entry name" value="NqrB/RnfD"/>
</dbReference>
<dbReference type="AlphaFoldDB" id="A0A7L6N8N4"/>
<keyword evidence="4" id="KW-0288">FMN</keyword>
<feature type="transmembrane region" description="Helical" evidence="9">
    <location>
        <begin position="95"/>
        <end position="113"/>
    </location>
</feature>
<name>A0A7L6N8N4_9MOLU</name>
<evidence type="ECO:0000256" key="8">
    <source>
        <dbReference type="ARBA" id="ARBA00023136"/>
    </source>
</evidence>
<evidence type="ECO:0000256" key="2">
    <source>
        <dbReference type="ARBA" id="ARBA00022553"/>
    </source>
</evidence>
<keyword evidence="3" id="KW-0285">Flavoprotein</keyword>
<organism evidence="10 11">
    <name type="scientific">Hujiaoplasma nucleasis</name>
    <dbReference type="NCBI Taxonomy" id="2725268"/>
    <lineage>
        <taxon>Bacteria</taxon>
        <taxon>Bacillati</taxon>
        <taxon>Mycoplasmatota</taxon>
        <taxon>Mollicutes</taxon>
        <taxon>Candidatus Izemoplasmatales</taxon>
        <taxon>Hujiaoplasmataceae</taxon>
        <taxon>Hujiaoplasma</taxon>
    </lineage>
</organism>
<keyword evidence="1" id="KW-0813">Transport</keyword>
<dbReference type="GO" id="GO:0005886">
    <property type="term" value="C:plasma membrane"/>
    <property type="evidence" value="ECO:0007669"/>
    <property type="project" value="TreeGrafter"/>
</dbReference>
<feature type="transmembrane region" description="Helical" evidence="9">
    <location>
        <begin position="23"/>
        <end position="41"/>
    </location>
</feature>
<feature type="transmembrane region" description="Helical" evidence="9">
    <location>
        <begin position="144"/>
        <end position="163"/>
    </location>
</feature>
<reference evidence="10 11" key="1">
    <citation type="submission" date="2020-04" db="EMBL/GenBank/DDBJ databases">
        <authorList>
            <person name="Zheng R.K."/>
            <person name="Sun C.M."/>
        </authorList>
    </citation>
    <scope>NUCLEOTIDE SEQUENCE [LARGE SCALE GENOMIC DNA]</scope>
    <source>
        <strain evidence="11">zrk29</strain>
    </source>
</reference>
<evidence type="ECO:0000256" key="5">
    <source>
        <dbReference type="ARBA" id="ARBA00022692"/>
    </source>
</evidence>
<feature type="transmembrane region" description="Helical" evidence="9">
    <location>
        <begin position="214"/>
        <end position="239"/>
    </location>
</feature>
<dbReference type="Pfam" id="PF03116">
    <property type="entry name" value="NQR2_RnfD_RnfE"/>
    <property type="match status" value="1"/>
</dbReference>
<keyword evidence="2" id="KW-0597">Phosphoprotein</keyword>
<feature type="transmembrane region" description="Helical" evidence="9">
    <location>
        <begin position="119"/>
        <end position="137"/>
    </location>
</feature>
<dbReference type="GO" id="GO:0055085">
    <property type="term" value="P:transmembrane transport"/>
    <property type="evidence" value="ECO:0007669"/>
    <property type="project" value="InterPro"/>
</dbReference>
<feature type="transmembrane region" description="Helical" evidence="9">
    <location>
        <begin position="303"/>
        <end position="322"/>
    </location>
</feature>
<feature type="transmembrane region" description="Helical" evidence="9">
    <location>
        <begin position="360"/>
        <end position="379"/>
    </location>
</feature>
<dbReference type="Proteomes" id="UP000512167">
    <property type="component" value="Chromosome"/>
</dbReference>
<feature type="transmembrane region" description="Helical" evidence="9">
    <location>
        <begin position="61"/>
        <end position="83"/>
    </location>
</feature>
<accession>A0A7L6N8N4</accession>
<feature type="transmembrane region" description="Helical" evidence="9">
    <location>
        <begin position="272"/>
        <end position="291"/>
    </location>
</feature>
<evidence type="ECO:0000256" key="1">
    <source>
        <dbReference type="ARBA" id="ARBA00022448"/>
    </source>
</evidence>
<dbReference type="EMBL" id="CP051151">
    <property type="protein sequence ID" value="QLY40914.1"/>
    <property type="molecule type" value="Genomic_DNA"/>
</dbReference>
<evidence type="ECO:0000256" key="6">
    <source>
        <dbReference type="ARBA" id="ARBA00022967"/>
    </source>
</evidence>
<keyword evidence="11" id="KW-1185">Reference proteome</keyword>
<dbReference type="KEGG" id="tbk:HF295_08610"/>
<sequence length="398" mass="43331">MARFAGGKAPFLRISDQGKNTNTIMRDFMIALLPVILFSWYKNGIQVYMDGNINFFEMLYPLLLILLGGFLSVLMEAIFFYITDKEHRSFSDVKKKLGTSYAAIPGLILGLLLPVYTPIWVLMVAAFMATIVGKMLFGGFGHNVFNPALLGYAVVGFTLSGFINDAGGVLNGSEVFIDSYAGATPLGVLAQFRNSGNPFTYQALVEPYGNLWNFFIGTIPGALGETSALAILLGGIYLAVRKIIKWYTPVVYIGTVFVLSWFIGMIAGDAGLWFPTYSILSGGVFFAAVFMITEPVTTPTNSLGKIIFALFLGVLTVLFRFVGNLPEGVGTSLILMNIFAIPIDTYSAIIRTKGFKKTTIPYASVLAGILLILLVYTLIASKNLYTALLPILSTWGVM</sequence>
<evidence type="ECO:0000256" key="7">
    <source>
        <dbReference type="ARBA" id="ARBA00022989"/>
    </source>
</evidence>
<dbReference type="PANTHER" id="PTHR30578:SF0">
    <property type="entry name" value="ION-TRANSLOCATING OXIDOREDUCTASE COMPLEX SUBUNIT D"/>
    <property type="match status" value="1"/>
</dbReference>
<feature type="transmembrane region" description="Helical" evidence="9">
    <location>
        <begin position="328"/>
        <end position="348"/>
    </location>
</feature>
<keyword evidence="5 9" id="KW-0812">Transmembrane</keyword>
<proteinExistence type="predicted"/>
<dbReference type="RefSeq" id="WP_312031768.1">
    <property type="nucleotide sequence ID" value="NZ_CP051151.1"/>
</dbReference>
<keyword evidence="7 9" id="KW-1133">Transmembrane helix</keyword>
<keyword evidence="6" id="KW-1278">Translocase</keyword>
<evidence type="ECO:0000313" key="10">
    <source>
        <dbReference type="EMBL" id="QLY40914.1"/>
    </source>
</evidence>
<evidence type="ECO:0000256" key="9">
    <source>
        <dbReference type="SAM" id="Phobius"/>
    </source>
</evidence>
<evidence type="ECO:0000313" key="11">
    <source>
        <dbReference type="Proteomes" id="UP000512167"/>
    </source>
</evidence>
<evidence type="ECO:0000256" key="3">
    <source>
        <dbReference type="ARBA" id="ARBA00022630"/>
    </source>
</evidence>
<gene>
    <name evidence="10" type="ORF">HF295_08610</name>
</gene>
<keyword evidence="8 9" id="KW-0472">Membrane</keyword>
<dbReference type="PANTHER" id="PTHR30578">
    <property type="entry name" value="ELECTRON TRANSPORT COMPLEX PROTEIN RNFD"/>
    <property type="match status" value="1"/>
</dbReference>
<protein>
    <submittedName>
        <fullName evidence="10">RnfABCDGE type electron transport complex subunit D</fullName>
    </submittedName>
</protein>